<comment type="caution">
    <text evidence="1">The sequence shown here is derived from an EMBL/GenBank/DDBJ whole genome shotgun (WGS) entry which is preliminary data.</text>
</comment>
<name>A0A356W2F2_9PROT</name>
<dbReference type="Gene3D" id="2.40.30.170">
    <property type="match status" value="1"/>
</dbReference>
<protein>
    <submittedName>
        <fullName evidence="1">Efflux RND transporter periplasmic adaptor subunit</fullName>
    </submittedName>
</protein>
<sequence length="51" mass="5562">ATARVIVDNAEHRLKPGQFVTARIDTGEGRPVVRVPSDAIVSVEDRMSVFV</sequence>
<accession>A0A356W2F2</accession>
<gene>
    <name evidence="1" type="ORF">DD728_02710</name>
</gene>
<evidence type="ECO:0000313" key="1">
    <source>
        <dbReference type="EMBL" id="HBQ47788.1"/>
    </source>
</evidence>
<dbReference type="Proteomes" id="UP000263957">
    <property type="component" value="Unassembled WGS sequence"/>
</dbReference>
<dbReference type="EMBL" id="DOGS01000060">
    <property type="protein sequence ID" value="HBQ47788.1"/>
    <property type="molecule type" value="Genomic_DNA"/>
</dbReference>
<feature type="non-terminal residue" evidence="1">
    <location>
        <position position="1"/>
    </location>
</feature>
<evidence type="ECO:0000313" key="2">
    <source>
        <dbReference type="Proteomes" id="UP000263957"/>
    </source>
</evidence>
<dbReference type="AlphaFoldDB" id="A0A356W2F2"/>
<proteinExistence type="predicted"/>
<organism evidence="1 2">
    <name type="scientific">Hyphomonas atlantica</name>
    <dbReference type="NCBI Taxonomy" id="1280948"/>
    <lineage>
        <taxon>Bacteria</taxon>
        <taxon>Pseudomonadati</taxon>
        <taxon>Pseudomonadota</taxon>
        <taxon>Alphaproteobacteria</taxon>
        <taxon>Hyphomonadales</taxon>
        <taxon>Hyphomonadaceae</taxon>
        <taxon>Hyphomonas</taxon>
    </lineage>
</organism>
<feature type="non-terminal residue" evidence="1">
    <location>
        <position position="51"/>
    </location>
</feature>
<reference evidence="1 2" key="1">
    <citation type="journal article" date="2018" name="Nat. Biotechnol.">
        <title>A standardized bacterial taxonomy based on genome phylogeny substantially revises the tree of life.</title>
        <authorList>
            <person name="Parks D.H."/>
            <person name="Chuvochina M."/>
            <person name="Waite D.W."/>
            <person name="Rinke C."/>
            <person name="Skarshewski A."/>
            <person name="Chaumeil P.A."/>
            <person name="Hugenholtz P."/>
        </authorList>
    </citation>
    <scope>NUCLEOTIDE SEQUENCE [LARGE SCALE GENOMIC DNA]</scope>
    <source>
        <strain evidence="1">UBA10378</strain>
    </source>
</reference>